<feature type="domain" description="VOC" evidence="1">
    <location>
        <begin position="14"/>
        <end position="139"/>
    </location>
</feature>
<gene>
    <name evidence="2" type="ORF">DES53_101182</name>
</gene>
<protein>
    <submittedName>
        <fullName evidence="2">Catechol 2,3-dioxygenase-like lactoylglutathione lyase family enzyme</fullName>
    </submittedName>
</protein>
<proteinExistence type="predicted"/>
<keyword evidence="3" id="KW-1185">Reference proteome</keyword>
<dbReference type="GO" id="GO:0051213">
    <property type="term" value="F:dioxygenase activity"/>
    <property type="evidence" value="ECO:0007669"/>
    <property type="project" value="UniProtKB-KW"/>
</dbReference>
<dbReference type="Proteomes" id="UP000253426">
    <property type="component" value="Unassembled WGS sequence"/>
</dbReference>
<keyword evidence="2" id="KW-0456">Lyase</keyword>
<sequence>MSTDSARHPAPPSAILETCLSVSDLTQSRAFFEDVFGYAAMVADERLCAFNVGGAQVLILFSREEVTQPVHLPFGTIPSHGSQGESHIGFRIPAESLDEWRARLEERGIPIESTVTWPLGGTSIYFRDPDGHLLELLTPGVWPIY</sequence>
<dbReference type="InterPro" id="IPR029068">
    <property type="entry name" value="Glyas_Bleomycin-R_OHBP_Dase"/>
</dbReference>
<keyword evidence="2" id="KW-0223">Dioxygenase</keyword>
<dbReference type="OrthoDB" id="9788468at2"/>
<dbReference type="AlphaFoldDB" id="A0A366HV66"/>
<dbReference type="PANTHER" id="PTHR21366">
    <property type="entry name" value="GLYOXALASE FAMILY PROTEIN"/>
    <property type="match status" value="1"/>
</dbReference>
<dbReference type="PROSITE" id="PS51819">
    <property type="entry name" value="VOC"/>
    <property type="match status" value="1"/>
</dbReference>
<dbReference type="Gene3D" id="3.10.180.10">
    <property type="entry name" value="2,3-Dihydroxybiphenyl 1,2-Dioxygenase, domain 1"/>
    <property type="match status" value="1"/>
</dbReference>
<dbReference type="PANTHER" id="PTHR21366:SF22">
    <property type="entry name" value="VOC DOMAIN-CONTAINING PROTEIN"/>
    <property type="match status" value="1"/>
</dbReference>
<dbReference type="InterPro" id="IPR050383">
    <property type="entry name" value="GlyoxalaseI/FosfomycinResist"/>
</dbReference>
<keyword evidence="2" id="KW-0560">Oxidoreductase</keyword>
<accession>A0A366HV66</accession>
<reference evidence="2 3" key="1">
    <citation type="submission" date="2018-06" db="EMBL/GenBank/DDBJ databases">
        <title>Genomic Encyclopedia of Type Strains, Phase IV (KMG-IV): sequencing the most valuable type-strain genomes for metagenomic binning, comparative biology and taxonomic classification.</title>
        <authorList>
            <person name="Goeker M."/>
        </authorList>
    </citation>
    <scope>NUCLEOTIDE SEQUENCE [LARGE SCALE GENOMIC DNA]</scope>
    <source>
        <strain evidence="2 3">DSM 25532</strain>
    </source>
</reference>
<evidence type="ECO:0000313" key="2">
    <source>
        <dbReference type="EMBL" id="RBP47385.1"/>
    </source>
</evidence>
<name>A0A366HV66_9BACT</name>
<dbReference type="SUPFAM" id="SSF54593">
    <property type="entry name" value="Glyoxalase/Bleomycin resistance protein/Dihydroxybiphenyl dioxygenase"/>
    <property type="match status" value="1"/>
</dbReference>
<dbReference type="RefSeq" id="WP_113956325.1">
    <property type="nucleotide sequence ID" value="NZ_QNRR01000001.1"/>
</dbReference>
<dbReference type="InterPro" id="IPR037523">
    <property type="entry name" value="VOC_core"/>
</dbReference>
<dbReference type="InterPro" id="IPR004360">
    <property type="entry name" value="Glyas_Fos-R_dOase_dom"/>
</dbReference>
<dbReference type="EMBL" id="QNRR01000001">
    <property type="protein sequence ID" value="RBP47385.1"/>
    <property type="molecule type" value="Genomic_DNA"/>
</dbReference>
<evidence type="ECO:0000259" key="1">
    <source>
        <dbReference type="PROSITE" id="PS51819"/>
    </source>
</evidence>
<comment type="caution">
    <text evidence="2">The sequence shown here is derived from an EMBL/GenBank/DDBJ whole genome shotgun (WGS) entry which is preliminary data.</text>
</comment>
<dbReference type="Pfam" id="PF00903">
    <property type="entry name" value="Glyoxalase"/>
    <property type="match status" value="1"/>
</dbReference>
<organism evidence="2 3">
    <name type="scientific">Roseimicrobium gellanilyticum</name>
    <dbReference type="NCBI Taxonomy" id="748857"/>
    <lineage>
        <taxon>Bacteria</taxon>
        <taxon>Pseudomonadati</taxon>
        <taxon>Verrucomicrobiota</taxon>
        <taxon>Verrucomicrobiia</taxon>
        <taxon>Verrucomicrobiales</taxon>
        <taxon>Verrucomicrobiaceae</taxon>
        <taxon>Roseimicrobium</taxon>
    </lineage>
</organism>
<evidence type="ECO:0000313" key="3">
    <source>
        <dbReference type="Proteomes" id="UP000253426"/>
    </source>
</evidence>
<dbReference type="GO" id="GO:0016829">
    <property type="term" value="F:lyase activity"/>
    <property type="evidence" value="ECO:0007669"/>
    <property type="project" value="UniProtKB-KW"/>
</dbReference>